<protein>
    <submittedName>
        <fullName evidence="2">Putative secreted protein</fullName>
    </submittedName>
</protein>
<feature type="signal peptide" evidence="1">
    <location>
        <begin position="1"/>
        <end position="18"/>
    </location>
</feature>
<name>A0A2M4B2W4_9DIPT</name>
<accession>A0A2M4B2W4</accession>
<sequence>MLGRYLLFLFLRVKRSISCSYELNTHAKYCEHYTKIVVNKKKTLQALASSTLRNLFSICKICICSC</sequence>
<dbReference type="EMBL" id="GGFK01014046">
    <property type="protein sequence ID" value="MBW47367.1"/>
    <property type="molecule type" value="Transcribed_RNA"/>
</dbReference>
<feature type="chain" id="PRO_5014759823" evidence="1">
    <location>
        <begin position="19"/>
        <end position="66"/>
    </location>
</feature>
<keyword evidence="1" id="KW-0732">Signal</keyword>
<evidence type="ECO:0000256" key="1">
    <source>
        <dbReference type="SAM" id="SignalP"/>
    </source>
</evidence>
<reference evidence="2" key="1">
    <citation type="submission" date="2018-01" db="EMBL/GenBank/DDBJ databases">
        <title>An insight into the sialome of Amazonian anophelines.</title>
        <authorList>
            <person name="Ribeiro J.M."/>
            <person name="Scarpassa V."/>
            <person name="Calvo E."/>
        </authorList>
    </citation>
    <scope>NUCLEOTIDE SEQUENCE</scope>
    <source>
        <tissue evidence="2">Salivary glands</tissue>
    </source>
</reference>
<proteinExistence type="predicted"/>
<organism evidence="2">
    <name type="scientific">Anopheles triannulatus</name>
    <dbReference type="NCBI Taxonomy" id="58253"/>
    <lineage>
        <taxon>Eukaryota</taxon>
        <taxon>Metazoa</taxon>
        <taxon>Ecdysozoa</taxon>
        <taxon>Arthropoda</taxon>
        <taxon>Hexapoda</taxon>
        <taxon>Insecta</taxon>
        <taxon>Pterygota</taxon>
        <taxon>Neoptera</taxon>
        <taxon>Endopterygota</taxon>
        <taxon>Diptera</taxon>
        <taxon>Nematocera</taxon>
        <taxon>Culicoidea</taxon>
        <taxon>Culicidae</taxon>
        <taxon>Anophelinae</taxon>
        <taxon>Anopheles</taxon>
    </lineage>
</organism>
<evidence type="ECO:0000313" key="2">
    <source>
        <dbReference type="EMBL" id="MBW47367.1"/>
    </source>
</evidence>
<dbReference type="AlphaFoldDB" id="A0A2M4B2W4"/>